<evidence type="ECO:0000256" key="2">
    <source>
        <dbReference type="ARBA" id="ARBA00022801"/>
    </source>
</evidence>
<dbReference type="GO" id="GO:0004843">
    <property type="term" value="F:cysteine-type deubiquitinase activity"/>
    <property type="evidence" value="ECO:0007669"/>
    <property type="project" value="UniProtKB-UniRule"/>
</dbReference>
<organism evidence="6">
    <name type="scientific">Mantoniella antarctica</name>
    <dbReference type="NCBI Taxonomy" id="81844"/>
    <lineage>
        <taxon>Eukaryota</taxon>
        <taxon>Viridiplantae</taxon>
        <taxon>Chlorophyta</taxon>
        <taxon>Mamiellophyceae</taxon>
        <taxon>Mamiellales</taxon>
        <taxon>Mamiellaceae</taxon>
        <taxon>Mantoniella</taxon>
    </lineage>
</organism>
<accession>A0A7S0SZV5</accession>
<dbReference type="Pfam" id="PF02338">
    <property type="entry name" value="OTU"/>
    <property type="match status" value="1"/>
</dbReference>
<dbReference type="FunFam" id="3.90.70.80:FF:000019">
    <property type="entry name" value="Cysteine proteinases superfamily protein"/>
    <property type="match status" value="1"/>
</dbReference>
<dbReference type="GO" id="GO:0030968">
    <property type="term" value="P:endoplasmic reticulum unfolded protein response"/>
    <property type="evidence" value="ECO:0007669"/>
    <property type="project" value="TreeGrafter"/>
</dbReference>
<feature type="domain" description="OTU" evidence="5">
    <location>
        <begin position="85"/>
        <end position="244"/>
    </location>
</feature>
<dbReference type="GO" id="GO:0036503">
    <property type="term" value="P:ERAD pathway"/>
    <property type="evidence" value="ECO:0007669"/>
    <property type="project" value="TreeGrafter"/>
</dbReference>
<keyword evidence="2 3" id="KW-0378">Hydrolase</keyword>
<dbReference type="EMBL" id="HBFC01034681">
    <property type="protein sequence ID" value="CAD8721414.1"/>
    <property type="molecule type" value="Transcribed_RNA"/>
</dbReference>
<dbReference type="PANTHER" id="PTHR13312:SF3">
    <property type="entry name" value="OVARIAN TUMOR DOMAIN-CONTAINING DEUBIQUITINATING ENZYME 3"/>
    <property type="match status" value="1"/>
</dbReference>
<dbReference type="InterPro" id="IPR038765">
    <property type="entry name" value="Papain-like_cys_pep_sf"/>
</dbReference>
<comment type="function">
    <text evidence="3">Hydrolase that can remove conjugated ubiquitin from proteins and may therefore play an important regulatory role at the level of protein turnover by preventing degradation.</text>
</comment>
<dbReference type="GO" id="GO:0005829">
    <property type="term" value="C:cytosol"/>
    <property type="evidence" value="ECO:0007669"/>
    <property type="project" value="TreeGrafter"/>
</dbReference>
<sequence>MAASVGVPGAGGNTWEAHRGQVATRGKGVDEDDREDRREHGQPSLAPSRRHRPVRSRFARISESLVDAPAVLFDLAVSKTQAEFHKVIRIRGDGKCMFRALALGLAHIKKDVMTASMEEHEADQLRLAVAESMCRTPEKRKQFETAVTAISFEMPIGTYCKRILTPTFWGGEPELLVLAQILRRPVMVYIPAHKVKSAGTTSGYVCIQTYGRDFQKGGKEDASGKGRKPVRLLYNGENHYDLLV</sequence>
<evidence type="ECO:0000313" key="6">
    <source>
        <dbReference type="EMBL" id="CAD8721414.1"/>
    </source>
</evidence>
<keyword evidence="3" id="KW-0788">Thiol protease</keyword>
<dbReference type="GO" id="GO:0005634">
    <property type="term" value="C:nucleus"/>
    <property type="evidence" value="ECO:0007669"/>
    <property type="project" value="TreeGrafter"/>
</dbReference>
<evidence type="ECO:0000259" key="5">
    <source>
        <dbReference type="PROSITE" id="PS50802"/>
    </source>
</evidence>
<dbReference type="SUPFAM" id="SSF54001">
    <property type="entry name" value="Cysteine proteinases"/>
    <property type="match status" value="1"/>
</dbReference>
<evidence type="ECO:0000256" key="3">
    <source>
        <dbReference type="RuleBase" id="RU367104"/>
    </source>
</evidence>
<dbReference type="EC" id="3.4.19.12" evidence="3"/>
<comment type="catalytic activity">
    <reaction evidence="1 3">
        <text>Thiol-dependent hydrolysis of ester, thioester, amide, peptide and isopeptide bonds formed by the C-terminal Gly of ubiquitin (a 76-residue protein attached to proteins as an intracellular targeting signal).</text>
        <dbReference type="EC" id="3.4.19.12"/>
    </reaction>
</comment>
<keyword evidence="3" id="KW-0963">Cytoplasm</keyword>
<dbReference type="Gene3D" id="3.90.70.80">
    <property type="match status" value="1"/>
</dbReference>
<reference evidence="6" key="1">
    <citation type="submission" date="2021-01" db="EMBL/GenBank/DDBJ databases">
        <authorList>
            <person name="Corre E."/>
            <person name="Pelletier E."/>
            <person name="Niang G."/>
            <person name="Scheremetjew M."/>
            <person name="Finn R."/>
            <person name="Kale V."/>
            <person name="Holt S."/>
            <person name="Cochrane G."/>
            <person name="Meng A."/>
            <person name="Brown T."/>
            <person name="Cohen L."/>
        </authorList>
    </citation>
    <scope>NUCLEOTIDE SEQUENCE</scope>
    <source>
        <strain evidence="6">SL-175</strain>
    </source>
</reference>
<evidence type="ECO:0000256" key="4">
    <source>
        <dbReference type="SAM" id="MobiDB-lite"/>
    </source>
</evidence>
<keyword evidence="3" id="KW-0645">Protease</keyword>
<gene>
    <name evidence="6" type="ORF">MANT1106_LOCUS20627</name>
</gene>
<dbReference type="InterPro" id="IPR003323">
    <property type="entry name" value="OTU_dom"/>
</dbReference>
<protein>
    <recommendedName>
        <fullName evidence="3">Ubiquitin thioesterase OTU</fullName>
        <ecNumber evidence="3">3.4.19.12</ecNumber>
    </recommendedName>
</protein>
<dbReference type="AlphaFoldDB" id="A0A7S0SZV5"/>
<comment type="subcellular location">
    <subcellularLocation>
        <location evidence="3">Cytoplasm</location>
    </subcellularLocation>
</comment>
<proteinExistence type="predicted"/>
<evidence type="ECO:0000256" key="1">
    <source>
        <dbReference type="ARBA" id="ARBA00000707"/>
    </source>
</evidence>
<dbReference type="GO" id="GO:0016579">
    <property type="term" value="P:protein deubiquitination"/>
    <property type="evidence" value="ECO:0007669"/>
    <property type="project" value="TreeGrafter"/>
</dbReference>
<feature type="region of interest" description="Disordered" evidence="4">
    <location>
        <begin position="1"/>
        <end position="53"/>
    </location>
</feature>
<dbReference type="PANTHER" id="PTHR13312">
    <property type="entry name" value="HIV-INDUCED PROTEIN-7-LIKE PROTEASE"/>
    <property type="match status" value="1"/>
</dbReference>
<name>A0A7S0SZV5_9CHLO</name>
<dbReference type="PROSITE" id="PS50802">
    <property type="entry name" value="OTU"/>
    <property type="match status" value="1"/>
</dbReference>
<keyword evidence="3" id="KW-0833">Ubl conjugation pathway</keyword>